<dbReference type="EMBL" id="WWBZ02000082">
    <property type="protein sequence ID" value="KAF4300766.1"/>
    <property type="molecule type" value="Genomic_DNA"/>
</dbReference>
<dbReference type="Proteomes" id="UP000572817">
    <property type="component" value="Unassembled WGS sequence"/>
</dbReference>
<feature type="compositionally biased region" description="Basic residues" evidence="1">
    <location>
        <begin position="96"/>
        <end position="105"/>
    </location>
</feature>
<gene>
    <name evidence="2" type="ORF">GTA08_BOTSDO10843</name>
</gene>
<feature type="compositionally biased region" description="Low complexity" evidence="1">
    <location>
        <begin position="127"/>
        <end position="137"/>
    </location>
</feature>
<feature type="compositionally biased region" description="Low complexity" evidence="1">
    <location>
        <begin position="337"/>
        <end position="357"/>
    </location>
</feature>
<organism evidence="2 3">
    <name type="scientific">Botryosphaeria dothidea</name>
    <dbReference type="NCBI Taxonomy" id="55169"/>
    <lineage>
        <taxon>Eukaryota</taxon>
        <taxon>Fungi</taxon>
        <taxon>Dikarya</taxon>
        <taxon>Ascomycota</taxon>
        <taxon>Pezizomycotina</taxon>
        <taxon>Dothideomycetes</taxon>
        <taxon>Dothideomycetes incertae sedis</taxon>
        <taxon>Botryosphaeriales</taxon>
        <taxon>Botryosphaeriaceae</taxon>
        <taxon>Botryosphaeria</taxon>
    </lineage>
</organism>
<sequence>MSRTRKSHAASASNTPAKYCSSRCRGHKPGKVDREVEQAFVRFLNGEEELPQANDSDTRAKGKGQKKKKGEARILVSCDAVEKHIFGDHSDPNKVYGRRKNRARRGAPDDEEWKSVDMLSDGEHTTASEASTAEAATIVDESKTVERVKSAIEAKQAEDHTIDGDLLARLAIRNGTRIRPTQEVSEVNGSVGGEKGWAERTDETEEMLERRKQGQQRAQEREMVRCAARRGVAFGFVVKQAEDDQTEARRKCEAVMQGKVVEASFAKGDWSSLLYPRRARLLDPADPAPGAHQDLTLRPRLARTSRAEPPSEPPRVYPAACVPHLISAATTKHEPSVRAPRPLRLPASRSKSSPPLLQHRPPSPREPLPVLAERSPGGSDSHTLSRLVVEQRALAPSLDQ</sequence>
<accession>A0A8H4IGH3</accession>
<keyword evidence="3" id="KW-1185">Reference proteome</keyword>
<feature type="region of interest" description="Disordered" evidence="1">
    <location>
        <begin position="86"/>
        <end position="137"/>
    </location>
</feature>
<feature type="compositionally biased region" description="Basic residues" evidence="1">
    <location>
        <begin position="61"/>
        <end position="70"/>
    </location>
</feature>
<dbReference type="OrthoDB" id="537467at2759"/>
<proteinExistence type="predicted"/>
<evidence type="ECO:0000313" key="3">
    <source>
        <dbReference type="Proteomes" id="UP000572817"/>
    </source>
</evidence>
<feature type="region of interest" description="Disordered" evidence="1">
    <location>
        <begin position="1"/>
        <end position="32"/>
    </location>
</feature>
<dbReference type="AlphaFoldDB" id="A0A8H4IGH3"/>
<name>A0A8H4IGH3_9PEZI</name>
<reference evidence="2" key="1">
    <citation type="submission" date="2020-04" db="EMBL/GenBank/DDBJ databases">
        <title>Genome Assembly and Annotation of Botryosphaeria dothidea sdau 11-99, a Latent Pathogen of Apple Fruit Ring Rot in China.</title>
        <authorList>
            <person name="Yu C."/>
            <person name="Diao Y."/>
            <person name="Lu Q."/>
            <person name="Zhao J."/>
            <person name="Cui S."/>
            <person name="Peng C."/>
            <person name="He B."/>
            <person name="Liu H."/>
        </authorList>
    </citation>
    <scope>NUCLEOTIDE SEQUENCE [LARGE SCALE GENOMIC DNA]</scope>
    <source>
        <strain evidence="2">Sdau11-99</strain>
    </source>
</reference>
<feature type="region of interest" description="Disordered" evidence="1">
    <location>
        <begin position="284"/>
        <end position="400"/>
    </location>
</feature>
<evidence type="ECO:0000256" key="1">
    <source>
        <dbReference type="SAM" id="MobiDB-lite"/>
    </source>
</evidence>
<comment type="caution">
    <text evidence="2">The sequence shown here is derived from an EMBL/GenBank/DDBJ whole genome shotgun (WGS) entry which is preliminary data.</text>
</comment>
<evidence type="ECO:0000313" key="2">
    <source>
        <dbReference type="EMBL" id="KAF4300766.1"/>
    </source>
</evidence>
<protein>
    <submittedName>
        <fullName evidence="2">Uncharacterized protein</fullName>
    </submittedName>
</protein>
<feature type="region of interest" description="Disordered" evidence="1">
    <location>
        <begin position="44"/>
        <end position="71"/>
    </location>
</feature>